<protein>
    <submittedName>
        <fullName evidence="4">Uncharacterized protein</fullName>
    </submittedName>
</protein>
<dbReference type="GO" id="GO:0019988">
    <property type="term" value="P:charged-tRNA amino acid modification"/>
    <property type="evidence" value="ECO:0007669"/>
    <property type="project" value="InterPro"/>
</dbReference>
<proteinExistence type="predicted"/>
<dbReference type="PANTHER" id="PTHR31811">
    <property type="entry name" value="TRNA A64-2'-O-RIBOSYLPHOSPHATE TRANSFERASE"/>
    <property type="match status" value="1"/>
</dbReference>
<evidence type="ECO:0000256" key="1">
    <source>
        <dbReference type="SAM" id="MobiDB-lite"/>
    </source>
</evidence>
<evidence type="ECO:0000313" key="4">
    <source>
        <dbReference type="EMBL" id="RHZ80565.1"/>
    </source>
</evidence>
<dbReference type="InterPro" id="IPR033421">
    <property type="entry name" value="Rit1_DUSP-like"/>
</dbReference>
<feature type="domain" description="Rit1 DUSP-like" evidence="2">
    <location>
        <begin position="407"/>
        <end position="515"/>
    </location>
</feature>
<accession>A0A397IX18</accession>
<dbReference type="Proteomes" id="UP000266861">
    <property type="component" value="Unassembled WGS sequence"/>
</dbReference>
<reference evidence="4 5" key="1">
    <citation type="submission" date="2018-08" db="EMBL/GenBank/DDBJ databases">
        <title>Genome and evolution of the arbuscular mycorrhizal fungus Diversispora epigaea (formerly Glomus versiforme) and its bacterial endosymbionts.</title>
        <authorList>
            <person name="Sun X."/>
            <person name="Fei Z."/>
            <person name="Harrison M."/>
        </authorList>
    </citation>
    <scope>NUCLEOTIDE SEQUENCE [LARGE SCALE GENOMIC DNA]</scope>
    <source>
        <strain evidence="4 5">IT104</strain>
    </source>
</reference>
<dbReference type="InterPro" id="IPR033449">
    <property type="entry name" value="Rit1_N"/>
</dbReference>
<comment type="caution">
    <text evidence="4">The sequence shown here is derived from an EMBL/GenBank/DDBJ whole genome shotgun (WGS) entry which is preliminary data.</text>
</comment>
<dbReference type="InterPro" id="IPR029021">
    <property type="entry name" value="Prot-tyrosine_phosphatase-like"/>
</dbReference>
<gene>
    <name evidence="4" type="ORF">Glove_134g83</name>
</gene>
<feature type="region of interest" description="Disordered" evidence="1">
    <location>
        <begin position="379"/>
        <end position="404"/>
    </location>
</feature>
<name>A0A397IX18_9GLOM</name>
<dbReference type="Gene3D" id="3.90.190.10">
    <property type="entry name" value="Protein tyrosine phosphatase superfamily"/>
    <property type="match status" value="1"/>
</dbReference>
<sequence>MSNDNDNDNDNNNNNNNLFNNEENKFGFHHYTEQIRKDSKNIYNRLKSIYEDSKFISEISNLLPYLPVIANERCGNWYIDQKLCAQSAYFKSTDGHIGNWDFNIRRLNAHLLDIIIKYNGCIIVDSTRRGKRLPDSLSKTVPIWCCTINLAIKEYRDSLKKVEFEFEESIEWDTEFHSLSSVISNSEHSQISSLIPQFAQKLINSDFDLNSLSNKLKKPLRPLWFTPSSNLYNLPDYTSMSFYPVICLSASKMVANSEEKGMERRDGFLYIQGSADDHEMWSMSLTSSQFWKYQKEILDTNDPIECEKKVKEIVTREKTNNNNNYKIEEIITNDSFVDTFNFIGNSNIAIGNYKSAFPSKCWSNFDYIINCTPESPPLPPTSSSTYPYYNHNNDKDNNNNDDNYDNKYLQLSIPEGKKGQNKLFSSIPIALGFVKKPLEEKKRILIHCKVGIDRSVGICLAILINYFDDEGNFIKEGINHNVVTKELIQKRLLLITKYRIKANPTRATLKKINNYFMSNL</sequence>
<feature type="compositionally biased region" description="Low complexity" evidence="1">
    <location>
        <begin position="381"/>
        <end position="391"/>
    </location>
</feature>
<dbReference type="Pfam" id="PF04179">
    <property type="entry name" value="Init_tRNA_PT"/>
    <property type="match status" value="1"/>
</dbReference>
<dbReference type="AlphaFoldDB" id="A0A397IX18"/>
<dbReference type="EMBL" id="PQFF01000125">
    <property type="protein sequence ID" value="RHZ80565.1"/>
    <property type="molecule type" value="Genomic_DNA"/>
</dbReference>
<evidence type="ECO:0000313" key="5">
    <source>
        <dbReference type="Proteomes" id="UP000266861"/>
    </source>
</evidence>
<dbReference type="OrthoDB" id="45256at2759"/>
<dbReference type="STRING" id="1348612.A0A397IX18"/>
<dbReference type="GO" id="GO:0043399">
    <property type="term" value="F:tRNA adenosine(64)-2'-O-ribosylphosphate transferase activity"/>
    <property type="evidence" value="ECO:0007669"/>
    <property type="project" value="InterPro"/>
</dbReference>
<dbReference type="PIRSF" id="PIRSF007747">
    <property type="entry name" value="Ribosyl_Ptfrase"/>
    <property type="match status" value="1"/>
</dbReference>
<dbReference type="PANTHER" id="PTHR31811:SF0">
    <property type="entry name" value="TRNA A64-2'-O-RIBOSYLPHOSPHATE TRANSFERASE"/>
    <property type="match status" value="1"/>
</dbReference>
<keyword evidence="5" id="KW-1185">Reference proteome</keyword>
<evidence type="ECO:0000259" key="2">
    <source>
        <dbReference type="Pfam" id="PF04179"/>
    </source>
</evidence>
<feature type="domain" description="Rit1 N-terminal" evidence="3">
    <location>
        <begin position="35"/>
        <end position="314"/>
    </location>
</feature>
<dbReference type="InterPro" id="IPR007306">
    <property type="entry name" value="Rit1"/>
</dbReference>
<organism evidence="4 5">
    <name type="scientific">Diversispora epigaea</name>
    <dbReference type="NCBI Taxonomy" id="1348612"/>
    <lineage>
        <taxon>Eukaryota</taxon>
        <taxon>Fungi</taxon>
        <taxon>Fungi incertae sedis</taxon>
        <taxon>Mucoromycota</taxon>
        <taxon>Glomeromycotina</taxon>
        <taxon>Glomeromycetes</taxon>
        <taxon>Diversisporales</taxon>
        <taxon>Diversisporaceae</taxon>
        <taxon>Diversispora</taxon>
    </lineage>
</organism>
<evidence type="ECO:0000259" key="3">
    <source>
        <dbReference type="Pfam" id="PF17184"/>
    </source>
</evidence>
<dbReference type="Pfam" id="PF17184">
    <property type="entry name" value="Rit1_C"/>
    <property type="match status" value="1"/>
</dbReference>
<dbReference type="SUPFAM" id="SSF52799">
    <property type="entry name" value="(Phosphotyrosine protein) phosphatases II"/>
    <property type="match status" value="1"/>
</dbReference>
<dbReference type="GO" id="GO:0005737">
    <property type="term" value="C:cytoplasm"/>
    <property type="evidence" value="ECO:0007669"/>
    <property type="project" value="TreeGrafter"/>
</dbReference>